<evidence type="ECO:0000313" key="8">
    <source>
        <dbReference type="EMBL" id="KAH7957500.1"/>
    </source>
</evidence>
<feature type="transmembrane region" description="Helical" evidence="7">
    <location>
        <begin position="102"/>
        <end position="128"/>
    </location>
</feature>
<gene>
    <name evidence="8" type="ORF">HPB52_019413</name>
</gene>
<dbReference type="GO" id="GO:0005787">
    <property type="term" value="C:signal peptidase complex"/>
    <property type="evidence" value="ECO:0007669"/>
    <property type="project" value="InterPro"/>
</dbReference>
<keyword evidence="9" id="KW-1185">Reference proteome</keyword>
<reference evidence="8" key="2">
    <citation type="submission" date="2021-09" db="EMBL/GenBank/DDBJ databases">
        <authorList>
            <person name="Jia N."/>
            <person name="Wang J."/>
            <person name="Shi W."/>
            <person name="Du L."/>
            <person name="Sun Y."/>
            <person name="Zhan W."/>
            <person name="Jiang J."/>
            <person name="Wang Q."/>
            <person name="Zhang B."/>
            <person name="Ji P."/>
            <person name="Sakyi L.B."/>
            <person name="Cui X."/>
            <person name="Yuan T."/>
            <person name="Jiang B."/>
            <person name="Yang W."/>
            <person name="Lam T.T.-Y."/>
            <person name="Chang Q."/>
            <person name="Ding S."/>
            <person name="Wang X."/>
            <person name="Zhu J."/>
            <person name="Ruan X."/>
            <person name="Zhao L."/>
            <person name="Wei J."/>
            <person name="Que T."/>
            <person name="Du C."/>
            <person name="Cheng J."/>
            <person name="Dai P."/>
            <person name="Han X."/>
            <person name="Huang E."/>
            <person name="Gao Y."/>
            <person name="Liu J."/>
            <person name="Shao H."/>
            <person name="Ye R."/>
            <person name="Li L."/>
            <person name="Wei W."/>
            <person name="Wang X."/>
            <person name="Wang C."/>
            <person name="Huo Q."/>
            <person name="Li W."/>
            <person name="Guo W."/>
            <person name="Chen H."/>
            <person name="Chen S."/>
            <person name="Zhou L."/>
            <person name="Zhou L."/>
            <person name="Ni X."/>
            <person name="Tian J."/>
            <person name="Zhou Y."/>
            <person name="Sheng Y."/>
            <person name="Liu T."/>
            <person name="Pan Y."/>
            <person name="Xia L."/>
            <person name="Li J."/>
            <person name="Zhao F."/>
            <person name="Cao W."/>
        </authorList>
    </citation>
    <scope>NUCLEOTIDE SEQUENCE</scope>
    <source>
        <strain evidence="8">Rsan-2018</strain>
        <tissue evidence="8">Larvae</tissue>
    </source>
</reference>
<organism evidence="8 9">
    <name type="scientific">Rhipicephalus sanguineus</name>
    <name type="common">Brown dog tick</name>
    <name type="synonym">Ixodes sanguineus</name>
    <dbReference type="NCBI Taxonomy" id="34632"/>
    <lineage>
        <taxon>Eukaryota</taxon>
        <taxon>Metazoa</taxon>
        <taxon>Ecdysozoa</taxon>
        <taxon>Arthropoda</taxon>
        <taxon>Chelicerata</taxon>
        <taxon>Arachnida</taxon>
        <taxon>Acari</taxon>
        <taxon>Parasitiformes</taxon>
        <taxon>Ixodida</taxon>
        <taxon>Ixodoidea</taxon>
        <taxon>Ixodidae</taxon>
        <taxon>Rhipicephalinae</taxon>
        <taxon>Rhipicephalus</taxon>
        <taxon>Rhipicephalus</taxon>
    </lineage>
</organism>
<comment type="subcellular location">
    <subcellularLocation>
        <location evidence="1">Endoplasmic reticulum membrane</location>
        <topology evidence="1">Multi-pass membrane protein</topology>
    </subcellularLocation>
</comment>
<evidence type="ECO:0000256" key="6">
    <source>
        <dbReference type="ARBA" id="ARBA00023136"/>
    </source>
</evidence>
<protein>
    <submittedName>
        <fullName evidence="8">Uncharacterized protein</fullName>
    </submittedName>
</protein>
<accession>A0A9D4SYZ5</accession>
<keyword evidence="4" id="KW-0256">Endoplasmic reticulum</keyword>
<sequence>MIDIPFLTPLLDRIPTYMDFEGQKVAEKIFQVVIVAFAISAIWGLLNGLDCNCITHHTLFPLLCLVSDLLEMNRWLLESYNSTYLEHADRNSYLHISVTRMWLSSLFITALSGGIPMAAPVMLIAALCMASLCQGKSFVGILLD</sequence>
<evidence type="ECO:0000256" key="2">
    <source>
        <dbReference type="ARBA" id="ARBA00005245"/>
    </source>
</evidence>
<evidence type="ECO:0000256" key="1">
    <source>
        <dbReference type="ARBA" id="ARBA00004477"/>
    </source>
</evidence>
<dbReference type="GO" id="GO:0006465">
    <property type="term" value="P:signal peptide processing"/>
    <property type="evidence" value="ECO:0007669"/>
    <property type="project" value="InterPro"/>
</dbReference>
<evidence type="ECO:0000256" key="5">
    <source>
        <dbReference type="ARBA" id="ARBA00022989"/>
    </source>
</evidence>
<dbReference type="Proteomes" id="UP000821837">
    <property type="component" value="Unassembled WGS sequence"/>
</dbReference>
<dbReference type="EMBL" id="JABSTV010001250">
    <property type="protein sequence ID" value="KAH7957500.1"/>
    <property type="molecule type" value="Genomic_DNA"/>
</dbReference>
<comment type="caution">
    <text evidence="8">The sequence shown here is derived from an EMBL/GenBank/DDBJ whole genome shotgun (WGS) entry which is preliminary data.</text>
</comment>
<dbReference type="VEuPathDB" id="VectorBase:RSAN_038208"/>
<dbReference type="AlphaFoldDB" id="A0A9D4SYZ5"/>
<evidence type="ECO:0000256" key="4">
    <source>
        <dbReference type="ARBA" id="ARBA00022824"/>
    </source>
</evidence>
<dbReference type="InterPro" id="IPR009542">
    <property type="entry name" value="Spc1/SPCS1"/>
</dbReference>
<feature type="transmembrane region" description="Helical" evidence="7">
    <location>
        <begin position="29"/>
        <end position="46"/>
    </location>
</feature>
<proteinExistence type="inferred from homology"/>
<evidence type="ECO:0000256" key="7">
    <source>
        <dbReference type="SAM" id="Phobius"/>
    </source>
</evidence>
<keyword evidence="3 7" id="KW-0812">Transmembrane</keyword>
<evidence type="ECO:0000313" key="9">
    <source>
        <dbReference type="Proteomes" id="UP000821837"/>
    </source>
</evidence>
<comment type="similarity">
    <text evidence="2">Belongs to the SPCS1 family.</text>
</comment>
<keyword evidence="5 7" id="KW-1133">Transmembrane helix</keyword>
<evidence type="ECO:0000256" key="3">
    <source>
        <dbReference type="ARBA" id="ARBA00022692"/>
    </source>
</evidence>
<dbReference type="Pfam" id="PF06645">
    <property type="entry name" value="SPC12"/>
    <property type="match status" value="1"/>
</dbReference>
<keyword evidence="6 7" id="KW-0472">Membrane</keyword>
<reference evidence="8" key="1">
    <citation type="journal article" date="2020" name="Cell">
        <title>Large-Scale Comparative Analyses of Tick Genomes Elucidate Their Genetic Diversity and Vector Capacities.</title>
        <authorList>
            <consortium name="Tick Genome and Microbiome Consortium (TIGMIC)"/>
            <person name="Jia N."/>
            <person name="Wang J."/>
            <person name="Shi W."/>
            <person name="Du L."/>
            <person name="Sun Y."/>
            <person name="Zhan W."/>
            <person name="Jiang J.F."/>
            <person name="Wang Q."/>
            <person name="Zhang B."/>
            <person name="Ji P."/>
            <person name="Bell-Sakyi L."/>
            <person name="Cui X.M."/>
            <person name="Yuan T.T."/>
            <person name="Jiang B.G."/>
            <person name="Yang W.F."/>
            <person name="Lam T.T."/>
            <person name="Chang Q.C."/>
            <person name="Ding S.J."/>
            <person name="Wang X.J."/>
            <person name="Zhu J.G."/>
            <person name="Ruan X.D."/>
            <person name="Zhao L."/>
            <person name="Wei J.T."/>
            <person name="Ye R.Z."/>
            <person name="Que T.C."/>
            <person name="Du C.H."/>
            <person name="Zhou Y.H."/>
            <person name="Cheng J.X."/>
            <person name="Dai P.F."/>
            <person name="Guo W.B."/>
            <person name="Han X.H."/>
            <person name="Huang E.J."/>
            <person name="Li L.F."/>
            <person name="Wei W."/>
            <person name="Gao Y.C."/>
            <person name="Liu J.Z."/>
            <person name="Shao H.Z."/>
            <person name="Wang X."/>
            <person name="Wang C.C."/>
            <person name="Yang T.C."/>
            <person name="Huo Q.B."/>
            <person name="Li W."/>
            <person name="Chen H.Y."/>
            <person name="Chen S.E."/>
            <person name="Zhou L.G."/>
            <person name="Ni X.B."/>
            <person name="Tian J.H."/>
            <person name="Sheng Y."/>
            <person name="Liu T."/>
            <person name="Pan Y.S."/>
            <person name="Xia L.Y."/>
            <person name="Li J."/>
            <person name="Zhao F."/>
            <person name="Cao W.C."/>
        </authorList>
    </citation>
    <scope>NUCLEOTIDE SEQUENCE</scope>
    <source>
        <strain evidence="8">Rsan-2018</strain>
    </source>
</reference>
<name>A0A9D4SYZ5_RHISA</name>